<dbReference type="Proteomes" id="UP000799772">
    <property type="component" value="Unassembled WGS sequence"/>
</dbReference>
<evidence type="ECO:0000313" key="3">
    <source>
        <dbReference type="Proteomes" id="UP000799772"/>
    </source>
</evidence>
<proteinExistence type="predicted"/>
<comment type="caution">
    <text evidence="2">The sequence shown here is derived from an EMBL/GenBank/DDBJ whole genome shotgun (WGS) entry which is preliminary data.</text>
</comment>
<organism evidence="2 3">
    <name type="scientific">Rhizodiscina lignyota</name>
    <dbReference type="NCBI Taxonomy" id="1504668"/>
    <lineage>
        <taxon>Eukaryota</taxon>
        <taxon>Fungi</taxon>
        <taxon>Dikarya</taxon>
        <taxon>Ascomycota</taxon>
        <taxon>Pezizomycotina</taxon>
        <taxon>Dothideomycetes</taxon>
        <taxon>Pleosporomycetidae</taxon>
        <taxon>Aulographales</taxon>
        <taxon>Rhizodiscinaceae</taxon>
        <taxon>Rhizodiscina</taxon>
    </lineage>
</organism>
<dbReference type="EMBL" id="ML978123">
    <property type="protein sequence ID" value="KAF2102052.1"/>
    <property type="molecule type" value="Genomic_DNA"/>
</dbReference>
<dbReference type="OrthoDB" id="3440281at2759"/>
<dbReference type="AlphaFoldDB" id="A0A9P4ILQ5"/>
<sequence length="227" mass="25515">MLRPFNNVEVAFIFRIRAAYALYDTERHQECVEQLMELLWEPELPYSERLRVNMILACAVDDWDGAESYRLEAERVYQQIRQRWPLGSEIANQFPDQERMLDSARQSLDNIAGDQLEARPSPSAEQDQEQDQGDTEITDDLLEAMDALDVGMTSNVDMASDTESLPVGPTLQTASQLTAPASLEWSGAMSQGESSIGYSDPIDEDVTVTLDEETKESPKPKESTDDS</sequence>
<evidence type="ECO:0000256" key="1">
    <source>
        <dbReference type="SAM" id="MobiDB-lite"/>
    </source>
</evidence>
<feature type="compositionally biased region" description="Polar residues" evidence="1">
    <location>
        <begin position="188"/>
        <end position="197"/>
    </location>
</feature>
<keyword evidence="3" id="KW-1185">Reference proteome</keyword>
<gene>
    <name evidence="2" type="ORF">NA57DRAFT_73486</name>
</gene>
<reference evidence="2" key="1">
    <citation type="journal article" date="2020" name="Stud. Mycol.">
        <title>101 Dothideomycetes genomes: a test case for predicting lifestyles and emergence of pathogens.</title>
        <authorList>
            <person name="Haridas S."/>
            <person name="Albert R."/>
            <person name="Binder M."/>
            <person name="Bloem J."/>
            <person name="Labutti K."/>
            <person name="Salamov A."/>
            <person name="Andreopoulos B."/>
            <person name="Baker S."/>
            <person name="Barry K."/>
            <person name="Bills G."/>
            <person name="Bluhm B."/>
            <person name="Cannon C."/>
            <person name="Castanera R."/>
            <person name="Culley D."/>
            <person name="Daum C."/>
            <person name="Ezra D."/>
            <person name="Gonzalez J."/>
            <person name="Henrissat B."/>
            <person name="Kuo A."/>
            <person name="Liang C."/>
            <person name="Lipzen A."/>
            <person name="Lutzoni F."/>
            <person name="Magnuson J."/>
            <person name="Mondo S."/>
            <person name="Nolan M."/>
            <person name="Ohm R."/>
            <person name="Pangilinan J."/>
            <person name="Park H.-J."/>
            <person name="Ramirez L."/>
            <person name="Alfaro M."/>
            <person name="Sun H."/>
            <person name="Tritt A."/>
            <person name="Yoshinaga Y."/>
            <person name="Zwiers L.-H."/>
            <person name="Turgeon B."/>
            <person name="Goodwin S."/>
            <person name="Spatafora J."/>
            <person name="Crous P."/>
            <person name="Grigoriev I."/>
        </authorList>
    </citation>
    <scope>NUCLEOTIDE SEQUENCE</scope>
    <source>
        <strain evidence="2">CBS 133067</strain>
    </source>
</reference>
<accession>A0A9P4ILQ5</accession>
<protein>
    <submittedName>
        <fullName evidence="2">Uncharacterized protein</fullName>
    </submittedName>
</protein>
<feature type="compositionally biased region" description="Basic and acidic residues" evidence="1">
    <location>
        <begin position="215"/>
        <end position="227"/>
    </location>
</feature>
<name>A0A9P4ILQ5_9PEZI</name>
<evidence type="ECO:0000313" key="2">
    <source>
        <dbReference type="EMBL" id="KAF2102052.1"/>
    </source>
</evidence>
<feature type="region of interest" description="Disordered" evidence="1">
    <location>
        <begin position="185"/>
        <end position="227"/>
    </location>
</feature>
<feature type="compositionally biased region" description="Acidic residues" evidence="1">
    <location>
        <begin position="201"/>
        <end position="214"/>
    </location>
</feature>